<name>A0A6N2GR04_9BACI</name>
<dbReference type="Proteomes" id="UP000185604">
    <property type="component" value="Unassembled WGS sequence"/>
</dbReference>
<comment type="caution">
    <text evidence="1">The sequence shown here is derived from an EMBL/GenBank/DDBJ whole genome shotgun (WGS) entry which is preliminary data.</text>
</comment>
<sequence>MSQPVHIDFQPIISLKDFKKHLLPRAGSKPLVLSSLYIK</sequence>
<dbReference type="AlphaFoldDB" id="A0A6N2GR04"/>
<accession>A0A6N2GR04</accession>
<gene>
    <name evidence="1" type="ORF">B4121_0934</name>
</gene>
<evidence type="ECO:0000313" key="2">
    <source>
        <dbReference type="Proteomes" id="UP000185604"/>
    </source>
</evidence>
<proteinExistence type="predicted"/>
<organism evidence="1 2">
    <name type="scientific">Bacillus paralicheniformis</name>
    <dbReference type="NCBI Taxonomy" id="1648923"/>
    <lineage>
        <taxon>Bacteria</taxon>
        <taxon>Bacillati</taxon>
        <taxon>Bacillota</taxon>
        <taxon>Bacilli</taxon>
        <taxon>Bacillales</taxon>
        <taxon>Bacillaceae</taxon>
        <taxon>Bacillus</taxon>
    </lineage>
</organism>
<evidence type="ECO:0000313" key="1">
    <source>
        <dbReference type="EMBL" id="OLF96723.1"/>
    </source>
</evidence>
<protein>
    <submittedName>
        <fullName evidence="1">Uncharacterized protein</fullName>
    </submittedName>
</protein>
<dbReference type="EMBL" id="LKPO01000004">
    <property type="protein sequence ID" value="OLF96723.1"/>
    <property type="molecule type" value="Genomic_DNA"/>
</dbReference>
<reference evidence="1 2" key="1">
    <citation type="journal article" date="2016" name="Front. Microbiol.">
        <title>High-Level Heat Resistance of Spores of Bacillus amyloliquefaciens and Bacillus licheniformis Results from the Presence of a spoVA Operon in a Tn1546 Transposon.</title>
        <authorList>
            <person name="Berendsen E.M."/>
            <person name="Koning R.A."/>
            <person name="Boekhorst J."/>
            <person name="de Jong A."/>
            <person name="Kuipers O.P."/>
            <person name="Wells-Bennik M.H."/>
        </authorList>
    </citation>
    <scope>NUCLEOTIDE SEQUENCE [LARGE SCALE GENOMIC DNA]</scope>
    <source>
        <strain evidence="1 2">B4121</strain>
    </source>
</reference>